<dbReference type="InterPro" id="IPR017853">
    <property type="entry name" value="GH"/>
</dbReference>
<accession>A0AAN7H4V5</accession>
<evidence type="ECO:0000256" key="3">
    <source>
        <dbReference type="ARBA" id="ARBA00023277"/>
    </source>
</evidence>
<evidence type="ECO:0000313" key="6">
    <source>
        <dbReference type="Proteomes" id="UP001301958"/>
    </source>
</evidence>
<comment type="similarity">
    <text evidence="2">Belongs to the glycosyl hydrolases 36 family.</text>
</comment>
<dbReference type="FunFam" id="3.20.20.70:FF:000222">
    <property type="entry name" value="Raffinose synthase Sip1 protein"/>
    <property type="match status" value="1"/>
</dbReference>
<dbReference type="AlphaFoldDB" id="A0AAN7H4V5"/>
<dbReference type="InterPro" id="IPR013785">
    <property type="entry name" value="Aldolase_TIM"/>
</dbReference>
<dbReference type="PANTHER" id="PTHR31268">
    <property type="match status" value="1"/>
</dbReference>
<dbReference type="Proteomes" id="UP001301958">
    <property type="component" value="Unassembled WGS sequence"/>
</dbReference>
<dbReference type="SUPFAM" id="SSF51445">
    <property type="entry name" value="(Trans)glycosidases"/>
    <property type="match status" value="1"/>
</dbReference>
<dbReference type="GO" id="GO:0004557">
    <property type="term" value="F:alpha-galactosidase activity"/>
    <property type="evidence" value="ECO:0007669"/>
    <property type="project" value="UniProtKB-EC"/>
</dbReference>
<reference evidence="5" key="1">
    <citation type="journal article" date="2023" name="Mol. Phylogenet. Evol.">
        <title>Genome-scale phylogeny and comparative genomics of the fungal order Sordariales.</title>
        <authorList>
            <person name="Hensen N."/>
            <person name="Bonometti L."/>
            <person name="Westerberg I."/>
            <person name="Brannstrom I.O."/>
            <person name="Guillou S."/>
            <person name="Cros-Aarteil S."/>
            <person name="Calhoun S."/>
            <person name="Haridas S."/>
            <person name="Kuo A."/>
            <person name="Mondo S."/>
            <person name="Pangilinan J."/>
            <person name="Riley R."/>
            <person name="LaButti K."/>
            <person name="Andreopoulos B."/>
            <person name="Lipzen A."/>
            <person name="Chen C."/>
            <person name="Yan M."/>
            <person name="Daum C."/>
            <person name="Ng V."/>
            <person name="Clum A."/>
            <person name="Steindorff A."/>
            <person name="Ohm R.A."/>
            <person name="Martin F."/>
            <person name="Silar P."/>
            <person name="Natvig D.O."/>
            <person name="Lalanne C."/>
            <person name="Gautier V."/>
            <person name="Ament-Velasquez S.L."/>
            <person name="Kruys A."/>
            <person name="Hutchinson M.I."/>
            <person name="Powell A.J."/>
            <person name="Barry K."/>
            <person name="Miller A.N."/>
            <person name="Grigoriev I.V."/>
            <person name="Debuchy R."/>
            <person name="Gladieux P."/>
            <person name="Hiltunen Thoren M."/>
            <person name="Johannesson H."/>
        </authorList>
    </citation>
    <scope>NUCLEOTIDE SEQUENCE</scope>
    <source>
        <strain evidence="5">CBS 990.96</strain>
    </source>
</reference>
<reference evidence="5" key="2">
    <citation type="submission" date="2023-05" db="EMBL/GenBank/DDBJ databases">
        <authorList>
            <consortium name="Lawrence Berkeley National Laboratory"/>
            <person name="Steindorff A."/>
            <person name="Hensen N."/>
            <person name="Bonometti L."/>
            <person name="Westerberg I."/>
            <person name="Brannstrom I.O."/>
            <person name="Guillou S."/>
            <person name="Cros-Aarteil S."/>
            <person name="Calhoun S."/>
            <person name="Haridas S."/>
            <person name="Kuo A."/>
            <person name="Mondo S."/>
            <person name="Pangilinan J."/>
            <person name="Riley R."/>
            <person name="Labutti K."/>
            <person name="Andreopoulos B."/>
            <person name="Lipzen A."/>
            <person name="Chen C."/>
            <person name="Yanf M."/>
            <person name="Daum C."/>
            <person name="Ng V."/>
            <person name="Clum A."/>
            <person name="Ohm R."/>
            <person name="Martin F."/>
            <person name="Silar P."/>
            <person name="Natvig D."/>
            <person name="Lalanne C."/>
            <person name="Gautier V."/>
            <person name="Ament-Velasquez S.L."/>
            <person name="Kruys A."/>
            <person name="Hutchinson M.I."/>
            <person name="Powell A.J."/>
            <person name="Barry K."/>
            <person name="Miller A.N."/>
            <person name="Grigoriev I.V."/>
            <person name="Debuchy R."/>
            <person name="Gladieux P."/>
            <person name="Thoren M.H."/>
            <person name="Johannesson H."/>
        </authorList>
    </citation>
    <scope>NUCLEOTIDE SEQUENCE</scope>
    <source>
        <strain evidence="5">CBS 990.96</strain>
    </source>
</reference>
<dbReference type="GO" id="GO:0047274">
    <property type="term" value="F:galactinol-sucrose galactosyltransferase activity"/>
    <property type="evidence" value="ECO:0007669"/>
    <property type="project" value="UniProtKB-EC"/>
</dbReference>
<gene>
    <name evidence="5" type="ORF">QBC38DRAFT_467009</name>
</gene>
<keyword evidence="6" id="KW-1185">Reference proteome</keyword>
<name>A0AAN7H4V5_9PEZI</name>
<evidence type="ECO:0000256" key="2">
    <source>
        <dbReference type="ARBA" id="ARBA00007240"/>
    </source>
</evidence>
<organism evidence="5 6">
    <name type="scientific">Podospora fimiseda</name>
    <dbReference type="NCBI Taxonomy" id="252190"/>
    <lineage>
        <taxon>Eukaryota</taxon>
        <taxon>Fungi</taxon>
        <taxon>Dikarya</taxon>
        <taxon>Ascomycota</taxon>
        <taxon>Pezizomycotina</taxon>
        <taxon>Sordariomycetes</taxon>
        <taxon>Sordariomycetidae</taxon>
        <taxon>Sordariales</taxon>
        <taxon>Podosporaceae</taxon>
        <taxon>Podospora</taxon>
    </lineage>
</organism>
<keyword evidence="3" id="KW-0119">Carbohydrate metabolism</keyword>
<evidence type="ECO:0000256" key="1">
    <source>
        <dbReference type="ARBA" id="ARBA00001255"/>
    </source>
</evidence>
<comment type="catalytic activity">
    <reaction evidence="4">
        <text>alpha-D-galactosyl-(1-&gt;3)-1D-myo-inositol + sucrose = raffinose + myo-inositol</text>
        <dbReference type="Rhea" id="RHEA:20161"/>
        <dbReference type="ChEBI" id="CHEBI:16634"/>
        <dbReference type="ChEBI" id="CHEBI:17268"/>
        <dbReference type="ChEBI" id="CHEBI:17505"/>
        <dbReference type="ChEBI" id="CHEBI:17992"/>
        <dbReference type="EC" id="2.4.1.82"/>
    </reaction>
</comment>
<dbReference type="EMBL" id="MU865294">
    <property type="protein sequence ID" value="KAK4231167.1"/>
    <property type="molecule type" value="Genomic_DNA"/>
</dbReference>
<protein>
    <submittedName>
        <fullName evidence="5">Raffinose synthase Sip1</fullName>
    </submittedName>
</protein>
<evidence type="ECO:0000256" key="4">
    <source>
        <dbReference type="ARBA" id="ARBA00049426"/>
    </source>
</evidence>
<dbReference type="PANTHER" id="PTHR31268:SF32">
    <property type="entry name" value="GALACTINOL--SUCROSE GALACTOSYLTRANSFERASE 2-RELATED"/>
    <property type="match status" value="1"/>
</dbReference>
<dbReference type="Gene3D" id="3.20.20.70">
    <property type="entry name" value="Aldolase class I"/>
    <property type="match status" value="1"/>
</dbReference>
<dbReference type="InterPro" id="IPR008811">
    <property type="entry name" value="Glycosyl_hydrolases_36"/>
</dbReference>
<sequence>MSTELLPNKFDDILQVLHIPKQKPLPPSVKPEMTAAITTYPPLGQVTQVKQSNTHLHAILQVSKDLENEQWQLAVWHSDSSGEEWSETAFTPSKSGNHPSALNQADEATARLFFDAELAIASLVKFTIKFRPTPNGDWRWIRDEQGLEDGIIVLASKPTQDSDEEDLPDLMQDFNTDLKWKSHMSQTPRTRLWSIQVGVDGTETDKSTIADVPLGIPWGGSLRWFALVRQWAPWLAPRHGKESFKIDEDAVLCSFLSPSGKHLVFLGVSGLQDVLTLFRSNNSGRLMVHIRSDNPKPISGTVLVAVGEDFESTNAAVMYHARSMVVASRINSGEDKAEEQALGEVKPQWYEDWYDGLGYCTWNALGQRLTEEKVLSAVDTLAENNITISCLIIDDNWQDIDYQGESQFQYGWNDFEAEPKTFPNGLKSMIRNIRSKHKNIQHIAVWHALLGYWGGISSSGSLAKRYKTVEVTREEVERRHLPLGGKITVIDATDVKRFYDDFYRFLSDSGIDGVKTDAQFMIDLLELATARRELINAYLDAWIIASLRHFSSKVISCMSQTPQILFYAQLPRNKPAVVVRNSDDFFPEVPESHPWHVWANAHNALFTQHLNILPDWDMFQTVHEYSGFHAAARCVSGGPIYITDVPGKHDIELIKQMTGITPRGKTVIFRPSVLGRAIDQYVTYHDLALLKIGAYHGRAATGTGIVGVFNVSTRRLTDVIPLERFPGVMDNGEYIVRSHVTGKITSPLKTNETASLITLSLGKGEYDVLAAYPLARFVSKTRGDILVASLGLVGKMTGCAAVMNTKYVVLENGRMLVDTTLKALGVLGVYISILPELSIMDDFMVTIQGNPLPPHTVSVNEKDEHVFDVDIETAWNELGLESGWANEVEVKLYFTMEKKRSSLIGGCLSQ</sequence>
<comment type="caution">
    <text evidence="5">The sequence shown here is derived from an EMBL/GenBank/DDBJ whole genome shotgun (WGS) entry which is preliminary data.</text>
</comment>
<proteinExistence type="inferred from homology"/>
<dbReference type="Pfam" id="PF05691">
    <property type="entry name" value="Raffinose_syn"/>
    <property type="match status" value="1"/>
</dbReference>
<comment type="catalytic activity">
    <reaction evidence="1">
        <text>Hydrolysis of terminal, non-reducing alpha-D-galactose residues in alpha-D-galactosides, including galactose oligosaccharides, galactomannans and galactolipids.</text>
        <dbReference type="EC" id="3.2.1.22"/>
    </reaction>
</comment>
<evidence type="ECO:0000313" key="5">
    <source>
        <dbReference type="EMBL" id="KAK4231167.1"/>
    </source>
</evidence>